<keyword evidence="3" id="KW-0843">Virulence</keyword>
<organism evidence="12 13">
    <name type="scientific">Anaerosalibacter bizertensis</name>
    <dbReference type="NCBI Taxonomy" id="932217"/>
    <lineage>
        <taxon>Bacteria</taxon>
        <taxon>Bacillati</taxon>
        <taxon>Bacillota</taxon>
        <taxon>Tissierellia</taxon>
        <taxon>Tissierellales</taxon>
        <taxon>Sporanaerobacteraceae</taxon>
        <taxon>Anaerosalibacter</taxon>
    </lineage>
</organism>
<dbReference type="InterPro" id="IPR036388">
    <property type="entry name" value="WH-like_DNA-bd_sf"/>
</dbReference>
<evidence type="ECO:0000256" key="8">
    <source>
        <dbReference type="ARBA" id="ARBA00047188"/>
    </source>
</evidence>
<feature type="domain" description="HTH marR-type" evidence="10">
    <location>
        <begin position="7"/>
        <end position="141"/>
    </location>
</feature>
<dbReference type="InterPro" id="IPR055166">
    <property type="entry name" value="Transc_reg_Sar_Rot_HTH"/>
</dbReference>
<keyword evidence="5" id="KW-0804">Transcription</keyword>
<evidence type="ECO:0000313" key="14">
    <source>
        <dbReference type="Proteomes" id="UP001108123"/>
    </source>
</evidence>
<comment type="subcellular location">
    <subcellularLocation>
        <location evidence="1">Cytoplasm</location>
    </subcellularLocation>
</comment>
<sequence length="147" mass="17161">MDLQKNAERVADYIRRCNRIIHRKSHELAKSYNLTVDQYHMLFYIGYIEESPSVGELAKKYGKAQNTISEKISRLEEKGLVYKKPDLLDRRVCRVCITDEGKSLVKTIRKEKSNKAVFSALNSMEEREIEYLMISLEKLLNSLEKGE</sequence>
<keyword evidence="14" id="KW-1185">Reference proteome</keyword>
<dbReference type="InterPro" id="IPR023187">
    <property type="entry name" value="Tscrpt_reg_MarR-type_CS"/>
</dbReference>
<dbReference type="AlphaFoldDB" id="A0A844FGJ4"/>
<keyword evidence="2" id="KW-0805">Transcription regulation</keyword>
<dbReference type="InterPro" id="IPR000835">
    <property type="entry name" value="HTH_MarR-typ"/>
</dbReference>
<evidence type="ECO:0000256" key="2">
    <source>
        <dbReference type="ARBA" id="ARBA00023015"/>
    </source>
</evidence>
<evidence type="ECO:0000256" key="9">
    <source>
        <dbReference type="ARBA" id="ARBA00047207"/>
    </source>
</evidence>
<evidence type="ECO:0000256" key="5">
    <source>
        <dbReference type="ARBA" id="ARBA00023163"/>
    </source>
</evidence>
<protein>
    <recommendedName>
        <fullName evidence="6">HTH-type transcriptional regulator MgrA</fullName>
    </recommendedName>
    <alternativeName>
        <fullName evidence="8">HTH-type transcriptional regulator SarZ</fullName>
    </alternativeName>
    <alternativeName>
        <fullName evidence="9">Staphylococcal accessory regulator Z</fullName>
    </alternativeName>
</protein>
<dbReference type="GO" id="GO:0005737">
    <property type="term" value="C:cytoplasm"/>
    <property type="evidence" value="ECO:0007669"/>
    <property type="project" value="UniProtKB-SubCell"/>
</dbReference>
<reference evidence="11" key="2">
    <citation type="submission" date="2022-01" db="EMBL/GenBank/DDBJ databases">
        <title>Collection of gut derived symbiotic bacterial strains cultured from healthy donors.</title>
        <authorList>
            <person name="Lin H."/>
            <person name="Kohout C."/>
            <person name="Waligurski E."/>
            <person name="Pamer E.G."/>
        </authorList>
    </citation>
    <scope>NUCLEOTIDE SEQUENCE</scope>
    <source>
        <strain evidence="11">MSK.14.39</strain>
    </source>
</reference>
<evidence type="ECO:0000313" key="11">
    <source>
        <dbReference type="EMBL" id="MCG4564922.1"/>
    </source>
</evidence>
<evidence type="ECO:0000313" key="12">
    <source>
        <dbReference type="EMBL" id="MSS43072.1"/>
    </source>
</evidence>
<dbReference type="PANTHER" id="PTHR42756:SF1">
    <property type="entry name" value="TRANSCRIPTIONAL REPRESSOR OF EMRAB OPERON"/>
    <property type="match status" value="1"/>
</dbReference>
<dbReference type="Gene3D" id="1.10.10.10">
    <property type="entry name" value="Winged helix-like DNA-binding domain superfamily/Winged helix DNA-binding domain"/>
    <property type="match status" value="1"/>
</dbReference>
<dbReference type="PANTHER" id="PTHR42756">
    <property type="entry name" value="TRANSCRIPTIONAL REGULATOR, MARR"/>
    <property type="match status" value="1"/>
</dbReference>
<gene>
    <name evidence="12" type="ORF">FYJ27_04905</name>
    <name evidence="11" type="ORF">L0P62_05600</name>
</gene>
<comment type="caution">
    <text evidence="12">The sequence shown here is derived from an EMBL/GenBank/DDBJ whole genome shotgun (WGS) entry which is preliminary data.</text>
</comment>
<evidence type="ECO:0000256" key="3">
    <source>
        <dbReference type="ARBA" id="ARBA00023026"/>
    </source>
</evidence>
<name>A0A844FGJ4_9FIRM</name>
<evidence type="ECO:0000256" key="4">
    <source>
        <dbReference type="ARBA" id="ARBA00023125"/>
    </source>
</evidence>
<dbReference type="RefSeq" id="WP_154483749.1">
    <property type="nucleotide sequence ID" value="NZ_JAJBNW010000012.1"/>
</dbReference>
<dbReference type="GO" id="GO:0003677">
    <property type="term" value="F:DNA binding"/>
    <property type="evidence" value="ECO:0007669"/>
    <property type="project" value="UniProtKB-KW"/>
</dbReference>
<dbReference type="InterPro" id="IPR036390">
    <property type="entry name" value="WH_DNA-bd_sf"/>
</dbReference>
<evidence type="ECO:0000259" key="10">
    <source>
        <dbReference type="PROSITE" id="PS50995"/>
    </source>
</evidence>
<dbReference type="SMART" id="SM00347">
    <property type="entry name" value="HTH_MARR"/>
    <property type="match status" value="1"/>
</dbReference>
<evidence type="ECO:0000256" key="6">
    <source>
        <dbReference type="ARBA" id="ARBA00040307"/>
    </source>
</evidence>
<accession>A0A844FGJ4</accession>
<dbReference type="PRINTS" id="PR00598">
    <property type="entry name" value="HTHMARR"/>
</dbReference>
<evidence type="ECO:0000256" key="1">
    <source>
        <dbReference type="ARBA" id="ARBA00004496"/>
    </source>
</evidence>
<dbReference type="GO" id="GO:0003700">
    <property type="term" value="F:DNA-binding transcription factor activity"/>
    <property type="evidence" value="ECO:0007669"/>
    <property type="project" value="InterPro"/>
</dbReference>
<dbReference type="PROSITE" id="PS50995">
    <property type="entry name" value="HTH_MARR_2"/>
    <property type="match status" value="1"/>
</dbReference>
<dbReference type="Proteomes" id="UP000462760">
    <property type="component" value="Unassembled WGS sequence"/>
</dbReference>
<keyword evidence="4" id="KW-0238">DNA-binding</keyword>
<dbReference type="Proteomes" id="UP001108123">
    <property type="component" value="Unassembled WGS sequence"/>
</dbReference>
<dbReference type="PROSITE" id="PS01117">
    <property type="entry name" value="HTH_MARR_1"/>
    <property type="match status" value="1"/>
</dbReference>
<dbReference type="EMBL" id="VULR01000005">
    <property type="protein sequence ID" value="MSS43072.1"/>
    <property type="molecule type" value="Genomic_DNA"/>
</dbReference>
<evidence type="ECO:0000256" key="7">
    <source>
        <dbReference type="ARBA" id="ARBA00046337"/>
    </source>
</evidence>
<dbReference type="EMBL" id="JAKNID010000015">
    <property type="protein sequence ID" value="MCG4564922.1"/>
    <property type="molecule type" value="Genomic_DNA"/>
</dbReference>
<comment type="similarity">
    <text evidence="7">Belongs to the SarZ family.</text>
</comment>
<dbReference type="Pfam" id="PF22381">
    <property type="entry name" value="Staph_reg_Sar_Rot"/>
    <property type="match status" value="1"/>
</dbReference>
<proteinExistence type="inferred from homology"/>
<evidence type="ECO:0000313" key="13">
    <source>
        <dbReference type="Proteomes" id="UP000462760"/>
    </source>
</evidence>
<reference evidence="12 13" key="1">
    <citation type="submission" date="2019-08" db="EMBL/GenBank/DDBJ databases">
        <title>In-depth cultivation of the pig gut microbiome towards novel bacterial diversity and tailored functional studies.</title>
        <authorList>
            <person name="Wylensek D."/>
            <person name="Hitch T.C.A."/>
            <person name="Clavel T."/>
        </authorList>
    </citation>
    <scope>NUCLEOTIDE SEQUENCE [LARGE SCALE GENOMIC DNA]</scope>
    <source>
        <strain evidence="12 13">Med78-601-WT-4W-RMD-3</strain>
    </source>
</reference>
<dbReference type="SUPFAM" id="SSF46785">
    <property type="entry name" value="Winged helix' DNA-binding domain"/>
    <property type="match status" value="1"/>
</dbReference>
<dbReference type="OrthoDB" id="1706997at2"/>